<gene>
    <name evidence="2" type="ORF">NKR23_g3405</name>
</gene>
<dbReference type="NCBIfam" id="TIGR01681">
    <property type="entry name" value="HAD-SF-IIIC"/>
    <property type="match status" value="1"/>
</dbReference>
<dbReference type="Proteomes" id="UP001174694">
    <property type="component" value="Unassembled WGS sequence"/>
</dbReference>
<dbReference type="SUPFAM" id="SSF56784">
    <property type="entry name" value="HAD-like"/>
    <property type="match status" value="1"/>
</dbReference>
<feature type="region of interest" description="Disordered" evidence="1">
    <location>
        <begin position="134"/>
        <end position="171"/>
    </location>
</feature>
<name>A0AA38VWK7_9PEZI</name>
<organism evidence="2 3">
    <name type="scientific">Pleurostoma richardsiae</name>
    <dbReference type="NCBI Taxonomy" id="41990"/>
    <lineage>
        <taxon>Eukaryota</taxon>
        <taxon>Fungi</taxon>
        <taxon>Dikarya</taxon>
        <taxon>Ascomycota</taxon>
        <taxon>Pezizomycotina</taxon>
        <taxon>Sordariomycetes</taxon>
        <taxon>Sordariomycetidae</taxon>
        <taxon>Calosphaeriales</taxon>
        <taxon>Pleurostomataceae</taxon>
        <taxon>Pleurostoma</taxon>
    </lineage>
</organism>
<dbReference type="EMBL" id="JANBVO010000007">
    <property type="protein sequence ID" value="KAJ9150648.1"/>
    <property type="molecule type" value="Genomic_DNA"/>
</dbReference>
<dbReference type="NCBIfam" id="TIGR01685">
    <property type="entry name" value="MDP-1"/>
    <property type="match status" value="1"/>
</dbReference>
<evidence type="ECO:0000313" key="3">
    <source>
        <dbReference type="Proteomes" id="UP001174694"/>
    </source>
</evidence>
<accession>A0AA38VWK7</accession>
<comment type="caution">
    <text evidence="2">The sequence shown here is derived from an EMBL/GenBank/DDBJ whole genome shotgun (WGS) entry which is preliminary data.</text>
</comment>
<dbReference type="FunFam" id="3.40.50.1000:FF:000155">
    <property type="entry name" value="Putative magnesium dependent phosphatase"/>
    <property type="match status" value="1"/>
</dbReference>
<protein>
    <submittedName>
        <fullName evidence="2">Magnesium dependent</fullName>
    </submittedName>
</protein>
<dbReference type="SFLD" id="SFLDG01131">
    <property type="entry name" value="C1.5.2:_MDP_Like"/>
    <property type="match status" value="1"/>
</dbReference>
<dbReference type="SFLD" id="SFLDG01129">
    <property type="entry name" value="C1.5:_HAD__Beta-PGM__Phosphata"/>
    <property type="match status" value="1"/>
</dbReference>
<feature type="compositionally biased region" description="Low complexity" evidence="1">
    <location>
        <begin position="8"/>
        <end position="25"/>
    </location>
</feature>
<dbReference type="InterPro" id="IPR036412">
    <property type="entry name" value="HAD-like_sf"/>
</dbReference>
<keyword evidence="3" id="KW-1185">Reference proteome</keyword>
<dbReference type="InterPro" id="IPR010036">
    <property type="entry name" value="MDP_1_eu_arc"/>
</dbReference>
<feature type="region of interest" description="Disordered" evidence="1">
    <location>
        <begin position="1"/>
        <end position="25"/>
    </location>
</feature>
<evidence type="ECO:0000256" key="1">
    <source>
        <dbReference type="SAM" id="MobiDB-lite"/>
    </source>
</evidence>
<reference evidence="2" key="1">
    <citation type="submission" date="2022-07" db="EMBL/GenBank/DDBJ databases">
        <title>Fungi with potential for degradation of polypropylene.</title>
        <authorList>
            <person name="Gostincar C."/>
        </authorList>
    </citation>
    <scope>NUCLEOTIDE SEQUENCE</scope>
    <source>
        <strain evidence="2">EXF-13308</strain>
    </source>
</reference>
<sequence length="268" mass="29425">MVRKLSKAGPGSLPPSSSTASAATDSTTLSASSASSLLPRILTDELPLPKLIVFDLDYTLWPFWVDTHVTPPIKPVSRDNTAAIDRTGETFAFYTDVPHILHTLPLAGVRLAVASRTHAPDLARDMLKLLHVAPPDPSDLPPPITTSSSSSAPDKKAKKGKDSSAGGKPRRALDFFDAGAEMYPSSKLRHMEALRRRTGVPHEEVLFFDDEARNREVEQLGVTMCLVRDGVSWAEVERGVREWRRRRGVGEGTWRAHPHAQDPAAWQE</sequence>
<dbReference type="PANTHER" id="PTHR17901:SF14">
    <property type="entry name" value="MAGNESIUM-DEPENDENT PHOSPHATASE 1"/>
    <property type="match status" value="1"/>
</dbReference>
<dbReference type="InterPro" id="IPR023214">
    <property type="entry name" value="HAD_sf"/>
</dbReference>
<dbReference type="Gene3D" id="3.40.50.1000">
    <property type="entry name" value="HAD superfamily/HAD-like"/>
    <property type="match status" value="1"/>
</dbReference>
<dbReference type="InterPro" id="IPR010033">
    <property type="entry name" value="HAD_SF_ppase_IIIC"/>
</dbReference>
<feature type="compositionally biased region" description="Pro residues" evidence="1">
    <location>
        <begin position="134"/>
        <end position="144"/>
    </location>
</feature>
<dbReference type="PANTHER" id="PTHR17901">
    <property type="entry name" value="MAGNESIUM-DEPENDENT PHOSPHATASE 1 MDP1"/>
    <property type="match status" value="1"/>
</dbReference>
<dbReference type="AlphaFoldDB" id="A0AA38VWK7"/>
<evidence type="ECO:0000313" key="2">
    <source>
        <dbReference type="EMBL" id="KAJ9150648.1"/>
    </source>
</evidence>
<proteinExistence type="predicted"/>
<dbReference type="Pfam" id="PF12689">
    <property type="entry name" value="Acid_PPase"/>
    <property type="match status" value="1"/>
</dbReference>
<dbReference type="SFLD" id="SFLDS00003">
    <property type="entry name" value="Haloacid_Dehalogenase"/>
    <property type="match status" value="1"/>
</dbReference>
<dbReference type="GO" id="GO:0003993">
    <property type="term" value="F:acid phosphatase activity"/>
    <property type="evidence" value="ECO:0007669"/>
    <property type="project" value="TreeGrafter"/>
</dbReference>